<accession>A0A364Y7X7</accession>
<proteinExistence type="predicted"/>
<reference evidence="1 2" key="1">
    <citation type="submission" date="2018-06" db="EMBL/GenBank/DDBJ databases">
        <title>Chryseolinea flavus sp. nov., a member of the phylum Bacteroidetes isolated from soil.</title>
        <authorList>
            <person name="Li Y."/>
            <person name="Wang J."/>
        </authorList>
    </citation>
    <scope>NUCLEOTIDE SEQUENCE [LARGE SCALE GENOMIC DNA]</scope>
    <source>
        <strain evidence="1 2">SDU1-6</strain>
    </source>
</reference>
<protein>
    <submittedName>
        <fullName evidence="1">Uncharacterized protein</fullName>
    </submittedName>
</protein>
<organism evidence="1 2">
    <name type="scientific">Pseudochryseolinea flava</name>
    <dbReference type="NCBI Taxonomy" id="2059302"/>
    <lineage>
        <taxon>Bacteria</taxon>
        <taxon>Pseudomonadati</taxon>
        <taxon>Bacteroidota</taxon>
        <taxon>Cytophagia</taxon>
        <taxon>Cytophagales</taxon>
        <taxon>Fulvivirgaceae</taxon>
        <taxon>Pseudochryseolinea</taxon>
    </lineage>
</organism>
<comment type="caution">
    <text evidence="1">The sequence shown here is derived from an EMBL/GenBank/DDBJ whole genome shotgun (WGS) entry which is preliminary data.</text>
</comment>
<evidence type="ECO:0000313" key="2">
    <source>
        <dbReference type="Proteomes" id="UP000251889"/>
    </source>
</evidence>
<gene>
    <name evidence="1" type="ORF">DQQ10_05270</name>
</gene>
<dbReference type="AlphaFoldDB" id="A0A364Y7X7"/>
<dbReference type="Proteomes" id="UP000251889">
    <property type="component" value="Unassembled WGS sequence"/>
</dbReference>
<sequence>MYRSQVAVTECGSKLWELAYELETIESKINENISLAASESITVDVPEFHRELDSECAKIKKAFRHQVVSFENENLVKRYFHFHQESLIDLINTIQANTRAGSGDQIFDPVVTKLSDLLTYLEDHFPEYFDLDMKMPTAASNVIVVELSAFNETIAERFESLNVDIGLIQLIKNTIEQFIIHPTLMSFRTFYYFKFLRIHLSNLKADNSTETLDLIRLLMHCNFNQESFYQYFVRYIQWAVNKVASVNEKLDELAFYLKFANQEASVGSFAFNHNSVPVNIQIADWISQEVQYLKNKQQLSPMTLNAEDAISTEFKLNFDLSVSILAYLFRAFTETGVIQNKNTSELIRFLTKYVKTKRSESLSYESFRIKYYSVENGTKDAVKKMLQSVLNFINKN</sequence>
<dbReference type="EMBL" id="QMFY01000002">
    <property type="protein sequence ID" value="RAW01970.1"/>
    <property type="molecule type" value="Genomic_DNA"/>
</dbReference>
<evidence type="ECO:0000313" key="1">
    <source>
        <dbReference type="EMBL" id="RAW01970.1"/>
    </source>
</evidence>
<keyword evidence="2" id="KW-1185">Reference proteome</keyword>
<name>A0A364Y7X7_9BACT</name>